<dbReference type="Proteomes" id="UP000569092">
    <property type="component" value="Unassembled WGS sequence"/>
</dbReference>
<reference evidence="1 2" key="1">
    <citation type="submission" date="2020-08" db="EMBL/GenBank/DDBJ databases">
        <title>Genomic Encyclopedia of Type Strains, Phase IV (KMG-V): Genome sequencing to study the core and pangenomes of soil and plant-associated prokaryotes.</title>
        <authorList>
            <person name="Whitman W."/>
        </authorList>
    </citation>
    <scope>NUCLEOTIDE SEQUENCE [LARGE SCALE GENOMIC DNA]</scope>
    <source>
        <strain evidence="1 2">M8US30</strain>
    </source>
</reference>
<protein>
    <submittedName>
        <fullName evidence="1">Uncharacterized protein</fullName>
    </submittedName>
</protein>
<dbReference type="EMBL" id="JACHDZ010000004">
    <property type="protein sequence ID" value="MBB5344788.1"/>
    <property type="molecule type" value="Genomic_DNA"/>
</dbReference>
<gene>
    <name evidence="1" type="ORF">HDF10_002774</name>
</gene>
<evidence type="ECO:0000313" key="1">
    <source>
        <dbReference type="EMBL" id="MBB5344788.1"/>
    </source>
</evidence>
<proteinExistence type="predicted"/>
<evidence type="ECO:0000313" key="2">
    <source>
        <dbReference type="Proteomes" id="UP000569092"/>
    </source>
</evidence>
<organism evidence="1 2">
    <name type="scientific">Tunturiibacter lichenicola</name>
    <dbReference type="NCBI Taxonomy" id="2051959"/>
    <lineage>
        <taxon>Bacteria</taxon>
        <taxon>Pseudomonadati</taxon>
        <taxon>Acidobacteriota</taxon>
        <taxon>Terriglobia</taxon>
        <taxon>Terriglobales</taxon>
        <taxon>Acidobacteriaceae</taxon>
        <taxon>Tunturiibacter</taxon>
    </lineage>
</organism>
<dbReference type="AlphaFoldDB" id="A0A7W8J973"/>
<name>A0A7W8J973_9BACT</name>
<comment type="caution">
    <text evidence="1">The sequence shown here is derived from an EMBL/GenBank/DDBJ whole genome shotgun (WGS) entry which is preliminary data.</text>
</comment>
<accession>A0A7W8J973</accession>
<sequence length="54" mass="6185">MVLNTTFTTQTTTITPAKNHVLHHAFSQKPLKNATKHHTDFFPATIENPRKKSR</sequence>